<feature type="transmembrane region" description="Helical" evidence="1">
    <location>
        <begin position="1519"/>
        <end position="1538"/>
    </location>
</feature>
<gene>
    <name evidence="4" type="ORF">AMSG_06755</name>
</gene>
<feature type="transmembrane region" description="Helical" evidence="1">
    <location>
        <begin position="1377"/>
        <end position="1397"/>
    </location>
</feature>
<feature type="transmembrane region" description="Helical" evidence="1">
    <location>
        <begin position="1487"/>
        <end position="1507"/>
    </location>
</feature>
<dbReference type="PANTHER" id="PTHR11319:SF35">
    <property type="entry name" value="OUTER MEMBRANE PROTEIN PMPC-RELATED"/>
    <property type="match status" value="1"/>
</dbReference>
<name>A0A0L0DF50_THETB</name>
<evidence type="ECO:0000256" key="1">
    <source>
        <dbReference type="SAM" id="Phobius"/>
    </source>
</evidence>
<feature type="transmembrane region" description="Helical" evidence="1">
    <location>
        <begin position="1320"/>
        <end position="1342"/>
    </location>
</feature>
<evidence type="ECO:0000313" key="5">
    <source>
        <dbReference type="Proteomes" id="UP000054408"/>
    </source>
</evidence>
<reference evidence="4 5" key="1">
    <citation type="submission" date="2010-05" db="EMBL/GenBank/DDBJ databases">
        <title>The Genome Sequence of Thecamonas trahens ATCC 50062.</title>
        <authorList>
            <consortium name="The Broad Institute Genome Sequencing Platform"/>
            <person name="Russ C."/>
            <person name="Cuomo C."/>
            <person name="Shea T."/>
            <person name="Young S.K."/>
            <person name="Zeng Q."/>
            <person name="Koehrsen M."/>
            <person name="Haas B."/>
            <person name="Borodovsky M."/>
            <person name="Guigo R."/>
            <person name="Alvarado L."/>
            <person name="Berlin A."/>
            <person name="Bochicchio J."/>
            <person name="Borenstein D."/>
            <person name="Chapman S."/>
            <person name="Chen Z."/>
            <person name="Freedman E."/>
            <person name="Gellesch M."/>
            <person name="Goldberg J."/>
            <person name="Griggs A."/>
            <person name="Gujja S."/>
            <person name="Heilman E."/>
            <person name="Heiman D."/>
            <person name="Hepburn T."/>
            <person name="Howarth C."/>
            <person name="Jen D."/>
            <person name="Larson L."/>
            <person name="Mehta T."/>
            <person name="Park D."/>
            <person name="Pearson M."/>
            <person name="Roberts A."/>
            <person name="Saif S."/>
            <person name="Shenoy N."/>
            <person name="Sisk P."/>
            <person name="Stolte C."/>
            <person name="Sykes S."/>
            <person name="Thomson T."/>
            <person name="Walk T."/>
            <person name="White J."/>
            <person name="Yandava C."/>
            <person name="Burger G."/>
            <person name="Gray M.W."/>
            <person name="Holland P.W.H."/>
            <person name="King N."/>
            <person name="Lang F.B.F."/>
            <person name="Roger A.J."/>
            <person name="Ruiz-Trillo I."/>
            <person name="Lander E."/>
            <person name="Nusbaum C."/>
        </authorList>
    </citation>
    <scope>NUCLEOTIDE SEQUENCE [LARGE SCALE GENOMIC DNA]</scope>
    <source>
        <strain evidence="4 5">ATCC 50062</strain>
    </source>
</reference>
<dbReference type="EMBL" id="GL349462">
    <property type="protein sequence ID" value="KNC50850.1"/>
    <property type="molecule type" value="Genomic_DNA"/>
</dbReference>
<feature type="domain" description="DUF7630" evidence="3">
    <location>
        <begin position="1270"/>
        <end position="1314"/>
    </location>
</feature>
<organism evidence="4 5">
    <name type="scientific">Thecamonas trahens ATCC 50062</name>
    <dbReference type="NCBI Taxonomy" id="461836"/>
    <lineage>
        <taxon>Eukaryota</taxon>
        <taxon>Apusozoa</taxon>
        <taxon>Apusomonadida</taxon>
        <taxon>Apusomonadidae</taxon>
        <taxon>Thecamonas</taxon>
    </lineage>
</organism>
<dbReference type="SUPFAM" id="SSF51126">
    <property type="entry name" value="Pectin lyase-like"/>
    <property type="match status" value="1"/>
</dbReference>
<evidence type="ECO:0000256" key="2">
    <source>
        <dbReference type="SAM" id="SignalP"/>
    </source>
</evidence>
<evidence type="ECO:0000313" key="4">
    <source>
        <dbReference type="EMBL" id="KNC50850.1"/>
    </source>
</evidence>
<feature type="transmembrane region" description="Helical" evidence="1">
    <location>
        <begin position="1671"/>
        <end position="1689"/>
    </location>
</feature>
<keyword evidence="1" id="KW-0812">Transmembrane</keyword>
<dbReference type="Pfam" id="PF24633">
    <property type="entry name" value="DUF7630"/>
    <property type="match status" value="1"/>
</dbReference>
<feature type="chain" id="PRO_5005537119" description="DUF7630 domain-containing protein" evidence="2">
    <location>
        <begin position="21"/>
        <end position="1754"/>
    </location>
</feature>
<dbReference type="SUPFAM" id="SSF69318">
    <property type="entry name" value="Integrin alpha N-terminal domain"/>
    <property type="match status" value="1"/>
</dbReference>
<feature type="transmembrane region" description="Helical" evidence="1">
    <location>
        <begin position="1572"/>
        <end position="1591"/>
    </location>
</feature>
<keyword evidence="2" id="KW-0732">Signal</keyword>
<dbReference type="InterPro" id="IPR011050">
    <property type="entry name" value="Pectin_lyase_fold/virulence"/>
</dbReference>
<keyword evidence="5" id="KW-1185">Reference proteome</keyword>
<dbReference type="InterPro" id="IPR056047">
    <property type="entry name" value="CRMPA-like_DUF7630"/>
</dbReference>
<feature type="transmembrane region" description="Helical" evidence="1">
    <location>
        <begin position="1731"/>
        <end position="1753"/>
    </location>
</feature>
<feature type="transmembrane region" description="Helical" evidence="1">
    <location>
        <begin position="1431"/>
        <end position="1449"/>
    </location>
</feature>
<dbReference type="InterPro" id="IPR028994">
    <property type="entry name" value="Integrin_alpha_N"/>
</dbReference>
<dbReference type="PANTHER" id="PTHR11319">
    <property type="entry name" value="G PROTEIN-COUPLED RECEPTOR-RELATED"/>
    <property type="match status" value="1"/>
</dbReference>
<feature type="signal peptide" evidence="2">
    <location>
        <begin position="1"/>
        <end position="20"/>
    </location>
</feature>
<dbReference type="Proteomes" id="UP000054408">
    <property type="component" value="Unassembled WGS sequence"/>
</dbReference>
<dbReference type="GeneID" id="25565838"/>
<feature type="transmembrane region" description="Helical" evidence="1">
    <location>
        <begin position="1403"/>
        <end position="1419"/>
    </location>
</feature>
<keyword evidence="1" id="KW-0472">Membrane</keyword>
<evidence type="ECO:0000259" key="3">
    <source>
        <dbReference type="Pfam" id="PF24633"/>
    </source>
</evidence>
<sequence length="1754" mass="179850">MPLPVVALLTVVFCVAGCLASRPLAQCGTGPVSLAPLDTLRLNGTLSSVVMPSCDRAGSGPSICSFGTWLIAHYPGATTDRFATGRDSLDDAQETTAVVVARPPQGYSFGPLVVLDVPGTSSYSIVDCTLSLYSIQTLDAWVAEGSPLVLAALHTEHTELATGSAKVSLIVFEAPLPTPPVLVQALVPQPVRIAAGLVLLSPSLAVVAADGRVLLYEPSLAAPWRRLAWPSSSTPTAFSALLASDVNGDGVTDVILGGISHIDSTTGVFAVAIAPSFAITSQTHTRGGFEAFGTMAAPVVFRGSRPDAPSVTLGFTMILSFATSVASVNTVRFEADGIGAETGAFTGLSTLVATSVVSTTSVRLVAARGKTGPSGFSPLLLVQAALSGDQVVIQSDVAVELPSLAIPPPYLTSHYLAGDGFPSRIHLYVVGLVNNDVEPDVVVVSSITGTITTFLNNVVNSEVQGLFQQVSGPSFDEASYGSASSSLSDSLVLIDVNSDAALDLIYVSSRAIFVATNIGGGSWQKPVAALDAPPGLDLVHAAAQMPLVAVVRTSTSSNASLAIATASSANKLVLASAPEEIDDDWKVVVMADLPGPASVVTSGPIGSPAGELYARDDVAVLVTSPNVSVVVAYTSGSLVQALAPPSSSTSCTLLGLARLVPPSAVGVGLDLYLVCAKEVAVWPALASGRLGEPISVVTPIPQAMTMATLADFDGNGWVDFFAVYELPAVLFVQPSPWAASPFPASTVAVPGATVACNNPSSLTCLVSSMASASRCGTNTLVFDGVLQFCRGDSHVVVTRPAVIRGISRESSAVACGFLGGILFKVSGGSSLVLERMSLRDARSVDSLYGAPPLRVDGVGSSLVLRDVHISHFSNYGSGSGTTMTVLGSGYGGVMVVSNGGLAQVLSSLIESCGASAGGGVAYISSGAGTSRLTIRDSDVVRNRALRGGALFCENGGVVEIVNATMAANSAELDGGMMVMDGDDSTARSFGSSSLASQGNHYDVNLARMGAVFAIASLEVEMSLRAINAQNFGMVDLPSVSMIEPLDVVFASDVLSKSKSAYGGVFFTCGGSVIMSEIVGWGNSATHGGAAAFACALDRVDEQITLRKLVNTSRASLVALEAMCSAASWGTPVATPPTQVLWTRPVSELSGTKMVSGFPFPPSFAVALVDGAGGYVVDSALLVAVLPVPGMTTFGGSPSIVSTSNTTSLSAVSLAATSEASLDTSLKLRVAAVSAASGTPRFFAPRVKCAGGLSAPEAAEGNYPTSDPGYFLKCPSTEACSGDGKCADGQQGRLCSECADGWFSPGAAIGECRRCKLGSSVAAAVFGSVMAGFLVLLSGYVLLPRTDPNVVVELVGSTQLAPASLWARLRAQSGKIKAVVASLALEAAVVVAMAMMGLAEVWEVAALGIGLVALTLYAVAGRPAHAQVAEAALKTTVVFLQTIGVVLVSSESALEESSMLKSLHGALERASLTVAGLACLGVGRLGEYWTFMALTAGPTAFCFGLGMLPGVGGEAAHRGVLAAGTLGYLFVFPIVQRSLAMFGCNREPTPGVDASYLNDAPWIRCGSSEHVELMVSGGGVLVCVACVIGCVARAAQVARAAHVHDAERESENDEACQPLLGHVHGVDEERESPLAFVWEPYREAAWWFEGVVLGRRVAIAAAAAIIPRTSVFVDGVLAGVVALGLFAHLQWHPLAETRAHRLEAIALTAVLAVIRLMTMLDEAEADTTTHFLSALILLVTMGVVSYSTWVVIVAL</sequence>
<dbReference type="RefSeq" id="XP_013756803.1">
    <property type="nucleotide sequence ID" value="XM_013901349.1"/>
</dbReference>
<keyword evidence="1" id="KW-1133">Transmembrane helix</keyword>
<feature type="transmembrane region" description="Helical" evidence="1">
    <location>
        <begin position="1701"/>
        <end position="1719"/>
    </location>
</feature>
<proteinExistence type="predicted"/>
<accession>A0A0L0DF50</accession>
<protein>
    <recommendedName>
        <fullName evidence="3">DUF7630 domain-containing protein</fullName>
    </recommendedName>
</protein>